<name>A0A7W3QRI4_ACTNM</name>
<dbReference type="RefSeq" id="WP_182848677.1">
    <property type="nucleotide sequence ID" value="NZ_BAAALP010000075.1"/>
</dbReference>
<reference evidence="1 2" key="1">
    <citation type="submission" date="2020-08" db="EMBL/GenBank/DDBJ databases">
        <title>Genomic Encyclopedia of Type Strains, Phase IV (KMG-IV): sequencing the most valuable type-strain genomes for metagenomic binning, comparative biology and taxonomic classification.</title>
        <authorList>
            <person name="Goeker M."/>
        </authorList>
    </citation>
    <scope>NUCLEOTIDE SEQUENCE [LARGE SCALE GENOMIC DNA]</scope>
    <source>
        <strain evidence="1 2">DSM 44197</strain>
    </source>
</reference>
<dbReference type="EMBL" id="JACJIA010000018">
    <property type="protein sequence ID" value="MBA8956789.1"/>
    <property type="molecule type" value="Genomic_DNA"/>
</dbReference>
<organism evidence="1 2">
    <name type="scientific">Actinomadura namibiensis</name>
    <dbReference type="NCBI Taxonomy" id="182080"/>
    <lineage>
        <taxon>Bacteria</taxon>
        <taxon>Bacillati</taxon>
        <taxon>Actinomycetota</taxon>
        <taxon>Actinomycetes</taxon>
        <taxon>Streptosporangiales</taxon>
        <taxon>Thermomonosporaceae</taxon>
        <taxon>Actinomadura</taxon>
    </lineage>
</organism>
<protein>
    <submittedName>
        <fullName evidence="1">Uncharacterized protein</fullName>
    </submittedName>
</protein>
<keyword evidence="2" id="KW-1185">Reference proteome</keyword>
<sequence>MAQHPVGVGLVQPRFQPAGQPGLAAPPAGPLARAFALFMGEGERQVPGFSGVGVGGKCLFLNPERR</sequence>
<evidence type="ECO:0000313" key="2">
    <source>
        <dbReference type="Proteomes" id="UP000572680"/>
    </source>
</evidence>
<accession>A0A7W3QRI4</accession>
<proteinExistence type="predicted"/>
<dbReference type="AlphaFoldDB" id="A0A7W3QRI4"/>
<gene>
    <name evidence="1" type="ORF">HNR61_008479</name>
</gene>
<evidence type="ECO:0000313" key="1">
    <source>
        <dbReference type="EMBL" id="MBA8956789.1"/>
    </source>
</evidence>
<comment type="caution">
    <text evidence="1">The sequence shown here is derived from an EMBL/GenBank/DDBJ whole genome shotgun (WGS) entry which is preliminary data.</text>
</comment>
<dbReference type="Proteomes" id="UP000572680">
    <property type="component" value="Unassembled WGS sequence"/>
</dbReference>